<dbReference type="Proteomes" id="UP000194127">
    <property type="component" value="Unassembled WGS sequence"/>
</dbReference>
<sequence length="491" mass="55357">MSIRTEMDARSHINALPGELLSHIFESHVAPPPSARVGDKEWREHVKSRLKEVTGLQLICRHWRDVAQATPYLWTAFDTTGELDSKFLQLWHLSLERSGSLPLELHANGSLSPCAHLVLKSKRVRWLNWGAFSGNHQDVLVHLDGLETLQFNEFYSSAGANPQTELSKLACYSPRLRSLQVRWCTWAPSEVFKNLTSLRLVRYSGKTSDVLLWLKRCPVLQSMIFERPEDENLVDLDSIGVVSVPNLRELMLSRVPWNQLAAIVPRLDLSPATFVEVHNWKHGSGKVDCARMLGTSQLHRMVFISHCNALVVGPDSGISFSKEKLGEKERSLRWTSELSDMVSTANIQELWLSASMQLSQDLGALLAMLPGLTSIHIDSTQLKEVLQNFRRGRDPQGPAPCPELKVIHVFVQSAAAVMPFLRQYESLLEKLGHLDIVIEHLPNCEVDLKALYSVRRPQLLSRVRVVQCEQKPQAEVPAPFTGLLDSDEDDD</sequence>
<dbReference type="EMBL" id="KZ110607">
    <property type="protein sequence ID" value="OSX57771.1"/>
    <property type="molecule type" value="Genomic_DNA"/>
</dbReference>
<evidence type="ECO:0000313" key="1">
    <source>
        <dbReference type="EMBL" id="OSX57771.1"/>
    </source>
</evidence>
<accession>A0A1X6MMW6</accession>
<dbReference type="SUPFAM" id="SSF52047">
    <property type="entry name" value="RNI-like"/>
    <property type="match status" value="1"/>
</dbReference>
<evidence type="ECO:0000313" key="2">
    <source>
        <dbReference type="Proteomes" id="UP000194127"/>
    </source>
</evidence>
<dbReference type="GeneID" id="36331998"/>
<name>A0A1X6MMW6_9APHY</name>
<keyword evidence="2" id="KW-1185">Reference proteome</keyword>
<dbReference type="Gene3D" id="3.80.10.10">
    <property type="entry name" value="Ribonuclease Inhibitor"/>
    <property type="match status" value="1"/>
</dbReference>
<dbReference type="OrthoDB" id="3209295at2759"/>
<dbReference type="AlphaFoldDB" id="A0A1X6MMW6"/>
<reference evidence="1 2" key="1">
    <citation type="submission" date="2017-04" db="EMBL/GenBank/DDBJ databases">
        <title>Genome Sequence of the Model Brown-Rot Fungus Postia placenta SB12.</title>
        <authorList>
            <consortium name="DOE Joint Genome Institute"/>
            <person name="Gaskell J."/>
            <person name="Kersten P."/>
            <person name="Larrondo L.F."/>
            <person name="Canessa P."/>
            <person name="Martinez D."/>
            <person name="Hibbett D."/>
            <person name="Schmoll M."/>
            <person name="Kubicek C.P."/>
            <person name="Martinez A.T."/>
            <person name="Yadav J."/>
            <person name="Master E."/>
            <person name="Magnuson J.K."/>
            <person name="James T."/>
            <person name="Yaver D."/>
            <person name="Berka R."/>
            <person name="Labutti K."/>
            <person name="Lipzen A."/>
            <person name="Aerts A."/>
            <person name="Barry K."/>
            <person name="Henrissat B."/>
            <person name="Blanchette R."/>
            <person name="Grigoriev I."/>
            <person name="Cullen D."/>
        </authorList>
    </citation>
    <scope>NUCLEOTIDE SEQUENCE [LARGE SCALE GENOMIC DNA]</scope>
    <source>
        <strain evidence="1 2">MAD-698-R-SB12</strain>
    </source>
</reference>
<organism evidence="1 2">
    <name type="scientific">Postia placenta MAD-698-R-SB12</name>
    <dbReference type="NCBI Taxonomy" id="670580"/>
    <lineage>
        <taxon>Eukaryota</taxon>
        <taxon>Fungi</taxon>
        <taxon>Dikarya</taxon>
        <taxon>Basidiomycota</taxon>
        <taxon>Agaricomycotina</taxon>
        <taxon>Agaricomycetes</taxon>
        <taxon>Polyporales</taxon>
        <taxon>Adustoporiaceae</taxon>
        <taxon>Rhodonia</taxon>
    </lineage>
</organism>
<proteinExistence type="predicted"/>
<dbReference type="InterPro" id="IPR032675">
    <property type="entry name" value="LRR_dom_sf"/>
</dbReference>
<gene>
    <name evidence="1" type="ORF">POSPLADRAFT_1156255</name>
</gene>
<dbReference type="RefSeq" id="XP_024334565.1">
    <property type="nucleotide sequence ID" value="XM_024487049.1"/>
</dbReference>
<protein>
    <submittedName>
        <fullName evidence="1">Uncharacterized protein</fullName>
    </submittedName>
</protein>
<dbReference type="Gene3D" id="1.20.1280.50">
    <property type="match status" value="1"/>
</dbReference>